<dbReference type="Pfam" id="PF07907">
    <property type="entry name" value="YibE_F"/>
    <property type="match status" value="1"/>
</dbReference>
<organism evidence="2 3">
    <name type="scientific">Svornostia abyssi</name>
    <dbReference type="NCBI Taxonomy" id="2898438"/>
    <lineage>
        <taxon>Bacteria</taxon>
        <taxon>Bacillati</taxon>
        <taxon>Actinomycetota</taxon>
        <taxon>Thermoleophilia</taxon>
        <taxon>Solirubrobacterales</taxon>
        <taxon>Baekduiaceae</taxon>
        <taxon>Svornostia</taxon>
    </lineage>
</organism>
<sequence length="333" mass="34133">MPCQVLTIKLRTGVDEGREFPLTLPGEDAAPEVQVGDRIRVFQNAAGVPGADPSTTGIDSYAFSDFERGGSVGILALVFAVLVIALGRVKGMLSLIGLGLSLLVVLQFIVPAILDGSPPLLVALVGGMAVMLATLGLTHGIGPTSLAAALGAAGALLVIAVLAVVMVESAHLTGFSSEESTLLLSGQETARLSLEGLVLAGIVIAALGVLDDVCVSQASTVLALRRANPAQSFGRLFGEAMSVGRDHLSATVNTLVFAYVGAALPLLLIFETQRITLGQAVERESVAEEIVGMLVGSIGLILAVPVTTALAAMLSRVLPGEAIAAEEPHHHHH</sequence>
<proteinExistence type="predicted"/>
<dbReference type="PANTHER" id="PTHR41771">
    <property type="entry name" value="MEMBRANE PROTEIN-RELATED"/>
    <property type="match status" value="1"/>
</dbReference>
<feature type="transmembrane region" description="Helical" evidence="1">
    <location>
        <begin position="120"/>
        <end position="137"/>
    </location>
</feature>
<evidence type="ECO:0000313" key="2">
    <source>
        <dbReference type="EMBL" id="UUY06100.1"/>
    </source>
</evidence>
<gene>
    <name evidence="2" type="ORF">LRS13_11475</name>
</gene>
<name>A0ABY5PNK2_9ACTN</name>
<evidence type="ECO:0000256" key="1">
    <source>
        <dbReference type="SAM" id="Phobius"/>
    </source>
</evidence>
<dbReference type="RefSeq" id="WP_353866529.1">
    <property type="nucleotide sequence ID" value="NZ_CP088295.1"/>
</dbReference>
<feature type="transmembrane region" description="Helical" evidence="1">
    <location>
        <begin position="69"/>
        <end position="86"/>
    </location>
</feature>
<dbReference type="EMBL" id="CP088295">
    <property type="protein sequence ID" value="UUY06100.1"/>
    <property type="molecule type" value="Genomic_DNA"/>
</dbReference>
<dbReference type="Proteomes" id="UP001058860">
    <property type="component" value="Chromosome"/>
</dbReference>
<feature type="transmembrane region" description="Helical" evidence="1">
    <location>
        <begin position="250"/>
        <end position="270"/>
    </location>
</feature>
<feature type="transmembrane region" description="Helical" evidence="1">
    <location>
        <begin position="149"/>
        <end position="172"/>
    </location>
</feature>
<feature type="transmembrane region" description="Helical" evidence="1">
    <location>
        <begin position="93"/>
        <end position="114"/>
    </location>
</feature>
<feature type="transmembrane region" description="Helical" evidence="1">
    <location>
        <begin position="290"/>
        <end position="314"/>
    </location>
</feature>
<dbReference type="InterPro" id="IPR012507">
    <property type="entry name" value="YibE_F"/>
</dbReference>
<keyword evidence="1" id="KW-0812">Transmembrane</keyword>
<keyword evidence="1" id="KW-1133">Transmembrane helix</keyword>
<keyword evidence="1" id="KW-0472">Membrane</keyword>
<reference evidence="3" key="1">
    <citation type="submission" date="2021-11" db="EMBL/GenBank/DDBJ databases">
        <title>Cultivation dependent microbiological survey of springs from the worlds oldest radium mine currently devoted to the extraction of radon-saturated water.</title>
        <authorList>
            <person name="Kapinusova G."/>
            <person name="Smrhova T."/>
            <person name="Strejcek M."/>
            <person name="Suman J."/>
            <person name="Jani K."/>
            <person name="Pajer P."/>
            <person name="Uhlik O."/>
        </authorList>
    </citation>
    <scope>NUCLEOTIDE SEQUENCE [LARGE SCALE GENOMIC DNA]</scope>
    <source>
        <strain evidence="3">J379</strain>
    </source>
</reference>
<dbReference type="PANTHER" id="PTHR41771:SF1">
    <property type="entry name" value="MEMBRANE PROTEIN"/>
    <property type="match status" value="1"/>
</dbReference>
<evidence type="ECO:0000313" key="3">
    <source>
        <dbReference type="Proteomes" id="UP001058860"/>
    </source>
</evidence>
<keyword evidence="3" id="KW-1185">Reference proteome</keyword>
<accession>A0ABY5PNK2</accession>
<protein>
    <submittedName>
        <fullName evidence="2">YibE/F family protein</fullName>
    </submittedName>
</protein>